<dbReference type="Gene3D" id="3.40.50.720">
    <property type="entry name" value="NAD(P)-binding Rossmann-like Domain"/>
    <property type="match status" value="1"/>
</dbReference>
<reference evidence="2 3" key="1">
    <citation type="submission" date="2016-10" db="EMBL/GenBank/DDBJ databases">
        <authorList>
            <person name="de Groot N.N."/>
        </authorList>
    </citation>
    <scope>NUCLEOTIDE SEQUENCE [LARGE SCALE GENOMIC DNA]</scope>
    <source>
        <strain evidence="2 3">DSM 17794</strain>
    </source>
</reference>
<evidence type="ECO:0000313" key="3">
    <source>
        <dbReference type="Proteomes" id="UP000199153"/>
    </source>
</evidence>
<proteinExistence type="predicted"/>
<dbReference type="PANTHER" id="PTHR48079">
    <property type="entry name" value="PROTEIN YEEZ"/>
    <property type="match status" value="1"/>
</dbReference>
<dbReference type="STRING" id="287099.SAMN05660413_02014"/>
<dbReference type="PANTHER" id="PTHR48079:SF6">
    <property type="entry name" value="NAD(P)-BINDING DOMAIN-CONTAINING PROTEIN-RELATED"/>
    <property type="match status" value="1"/>
</dbReference>
<dbReference type="InterPro" id="IPR051783">
    <property type="entry name" value="NAD(P)-dependent_oxidoreduct"/>
</dbReference>
<dbReference type="GO" id="GO:0004029">
    <property type="term" value="F:aldehyde dehydrogenase (NAD+) activity"/>
    <property type="evidence" value="ECO:0007669"/>
    <property type="project" value="TreeGrafter"/>
</dbReference>
<sequence>MILITGATGLVGSHLAFELAKKEEKIRALFRSESKRDRVKDIFSYYTTSEKASEYFQRIDWVKAEINDIPALEKAFEGVKQVFHCAALVSFNPADAQALRKTNITGTANIVNLCIAFKIKKLCHVSSVASLGRDIKKPEIDETTEWNPEGNHSDYAISKYGAEIEVWRGSQEGVPIVIVNPGIIIGPGFWDSGSGPIFTRIQKGLKYYFSKTTGFVGIGDVVKTMLLLMNSEIKNEKYVIVSENINFKRVMKGIARNLNKPVPKKKLKKWMLWVGWIGMKTGSIFGIKRQITTSTIKTLFEDAHYSSEKIKKKLDYEFTPIDKVISKTAAIYKEEITAPR</sequence>
<dbReference type="Pfam" id="PF01370">
    <property type="entry name" value="Epimerase"/>
    <property type="match status" value="1"/>
</dbReference>
<dbReference type="InterPro" id="IPR001509">
    <property type="entry name" value="Epimerase_deHydtase"/>
</dbReference>
<dbReference type="RefSeq" id="WP_093409071.1">
    <property type="nucleotide sequence ID" value="NZ_FOVL01000011.1"/>
</dbReference>
<dbReference type="GO" id="GO:0005737">
    <property type="term" value="C:cytoplasm"/>
    <property type="evidence" value="ECO:0007669"/>
    <property type="project" value="TreeGrafter"/>
</dbReference>
<organism evidence="2 3">
    <name type="scientific">Salegentibacter flavus</name>
    <dbReference type="NCBI Taxonomy" id="287099"/>
    <lineage>
        <taxon>Bacteria</taxon>
        <taxon>Pseudomonadati</taxon>
        <taxon>Bacteroidota</taxon>
        <taxon>Flavobacteriia</taxon>
        <taxon>Flavobacteriales</taxon>
        <taxon>Flavobacteriaceae</taxon>
        <taxon>Salegentibacter</taxon>
    </lineage>
</organism>
<dbReference type="SUPFAM" id="SSF51735">
    <property type="entry name" value="NAD(P)-binding Rossmann-fold domains"/>
    <property type="match status" value="1"/>
</dbReference>
<keyword evidence="3" id="KW-1185">Reference proteome</keyword>
<evidence type="ECO:0000313" key="2">
    <source>
        <dbReference type="EMBL" id="SFN64944.1"/>
    </source>
</evidence>
<dbReference type="OrthoDB" id="596910at2"/>
<dbReference type="AlphaFoldDB" id="A0A1I5AR50"/>
<evidence type="ECO:0000259" key="1">
    <source>
        <dbReference type="Pfam" id="PF01370"/>
    </source>
</evidence>
<accession>A0A1I5AR50</accession>
<name>A0A1I5AR50_9FLAO</name>
<feature type="domain" description="NAD-dependent epimerase/dehydratase" evidence="1">
    <location>
        <begin position="2"/>
        <end position="240"/>
    </location>
</feature>
<dbReference type="EMBL" id="FOVL01000011">
    <property type="protein sequence ID" value="SFN64944.1"/>
    <property type="molecule type" value="Genomic_DNA"/>
</dbReference>
<protein>
    <submittedName>
        <fullName evidence="2">Nucleoside-diphosphate-sugar epimerase</fullName>
    </submittedName>
</protein>
<gene>
    <name evidence="2" type="ORF">SAMN05660413_02014</name>
</gene>
<dbReference type="Proteomes" id="UP000199153">
    <property type="component" value="Unassembled WGS sequence"/>
</dbReference>
<dbReference type="InterPro" id="IPR036291">
    <property type="entry name" value="NAD(P)-bd_dom_sf"/>
</dbReference>